<gene>
    <name evidence="3" type="ORF">G7K_0815-t1</name>
</gene>
<dbReference type="OMA" id="THFCDKH"/>
<proteinExistence type="predicted"/>
<feature type="region of interest" description="Disordered" evidence="1">
    <location>
        <begin position="275"/>
        <end position="294"/>
    </location>
</feature>
<feature type="region of interest" description="Disordered" evidence="1">
    <location>
        <begin position="209"/>
        <end position="233"/>
    </location>
</feature>
<dbReference type="GO" id="GO:0005096">
    <property type="term" value="F:GTPase activator activity"/>
    <property type="evidence" value="ECO:0007669"/>
    <property type="project" value="InterPro"/>
</dbReference>
<reference evidence="3 4" key="3">
    <citation type="journal article" date="2015" name="Genome Announc.">
        <title>Draft Genome Sequence of the Archiascomycetous Yeast Saitoella complicata.</title>
        <authorList>
            <person name="Yamauchi K."/>
            <person name="Kondo S."/>
            <person name="Hamamoto M."/>
            <person name="Takahashi Y."/>
            <person name="Ogura Y."/>
            <person name="Hayashi T."/>
            <person name="Nishida H."/>
        </authorList>
    </citation>
    <scope>NUCLEOTIDE SEQUENCE [LARGE SCALE GENOMIC DNA]</scope>
    <source>
        <strain evidence="3 4">NRRL Y-17804</strain>
    </source>
</reference>
<organism evidence="3 4">
    <name type="scientific">Saitoella complicata (strain BCRC 22490 / CBS 7301 / JCM 7358 / NBRC 10748 / NRRL Y-17804)</name>
    <dbReference type="NCBI Taxonomy" id="698492"/>
    <lineage>
        <taxon>Eukaryota</taxon>
        <taxon>Fungi</taxon>
        <taxon>Dikarya</taxon>
        <taxon>Ascomycota</taxon>
        <taxon>Taphrinomycotina</taxon>
        <taxon>Taphrinomycotina incertae sedis</taxon>
        <taxon>Saitoella</taxon>
    </lineage>
</organism>
<comment type="caution">
    <text evidence="3">The sequence shown here is derived from an EMBL/GenBank/DDBJ whole genome shotgun (WGS) entry which is preliminary data.</text>
</comment>
<dbReference type="STRING" id="698492.A0A0E9NA59"/>
<evidence type="ECO:0000256" key="1">
    <source>
        <dbReference type="SAM" id="MobiDB-lite"/>
    </source>
</evidence>
<feature type="compositionally biased region" description="Low complexity" evidence="1">
    <location>
        <begin position="209"/>
        <end position="221"/>
    </location>
</feature>
<reference evidence="3 4" key="1">
    <citation type="journal article" date="2011" name="J. Gen. Appl. Microbiol.">
        <title>Draft genome sequencing of the enigmatic yeast Saitoella complicata.</title>
        <authorList>
            <person name="Nishida H."/>
            <person name="Hamamoto M."/>
            <person name="Sugiyama J."/>
        </authorList>
    </citation>
    <scope>NUCLEOTIDE SEQUENCE [LARGE SCALE GENOMIC DNA]</scope>
    <source>
        <strain evidence="3 4">NRRL Y-17804</strain>
    </source>
</reference>
<reference evidence="3 4" key="2">
    <citation type="journal article" date="2014" name="J. Gen. Appl. Microbiol.">
        <title>The early diverging ascomycetous budding yeast Saitoella complicata has three histone deacetylases belonging to the Clr6, Hos2, and Rpd3 lineages.</title>
        <authorList>
            <person name="Nishida H."/>
            <person name="Matsumoto T."/>
            <person name="Kondo S."/>
            <person name="Hamamoto M."/>
            <person name="Yoshikawa H."/>
        </authorList>
    </citation>
    <scope>NUCLEOTIDE SEQUENCE [LARGE SCALE GENOMIC DNA]</scope>
    <source>
        <strain evidence="3 4">NRRL Y-17804</strain>
    </source>
</reference>
<dbReference type="GO" id="GO:1904263">
    <property type="term" value="P:positive regulation of TORC1 signaling"/>
    <property type="evidence" value="ECO:0007669"/>
    <property type="project" value="TreeGrafter"/>
</dbReference>
<dbReference type="Proteomes" id="UP000033140">
    <property type="component" value="Unassembled WGS sequence"/>
</dbReference>
<dbReference type="AlphaFoldDB" id="A0A0E9NA59"/>
<keyword evidence="4" id="KW-1185">Reference proteome</keyword>
<protein>
    <recommendedName>
        <fullName evidence="2">UDENN FLCN/SMCR8-type domain-containing protein</fullName>
    </recommendedName>
</protein>
<dbReference type="Pfam" id="PF11704">
    <property type="entry name" value="Folliculin"/>
    <property type="match status" value="1"/>
</dbReference>
<dbReference type="EMBL" id="BACD03000004">
    <property type="protein sequence ID" value="GAO46586.1"/>
    <property type="molecule type" value="Genomic_DNA"/>
</dbReference>
<dbReference type="InterPro" id="IPR037521">
    <property type="entry name" value="FLCN/SMCR8_DENN"/>
</dbReference>
<accession>A0A0E9NA59</accession>
<dbReference type="PROSITE" id="PS51834">
    <property type="entry name" value="DENN_FLCN_SMCR8"/>
    <property type="match status" value="1"/>
</dbReference>
<name>A0A0E9NA59_SAICN</name>
<feature type="domain" description="UDENN FLCN/SMCR8-type" evidence="2">
    <location>
        <begin position="82"/>
        <end position="294"/>
    </location>
</feature>
<dbReference type="GO" id="GO:0005829">
    <property type="term" value="C:cytosol"/>
    <property type="evidence" value="ECO:0007669"/>
    <property type="project" value="TreeGrafter"/>
</dbReference>
<evidence type="ECO:0000313" key="3">
    <source>
        <dbReference type="EMBL" id="GAO46586.1"/>
    </source>
</evidence>
<sequence>MFAANGPRQWRAMNMILGLAHFCEQHGPSIVFCTQAIPEDYAGQTGLTPSTSTAAATAANSTCAACAFTVPKSLGLTTTDAKGVAIIAPPVLRTTDPESDASGGKMNYMSMRYPKSHLRYTALRQACVRGLSCELLPGRSGPVMFGDPEAGYAIAHVFRLPDPRARGSNRFYSLIALFEDDAAAAAAWTFVTERFAALVEHIRSRARTATTAQSTTQGIGTRPEGFLRRREGTTIPRGLPELTGLDDVFVQMHASFAWMLSILRKRWEGPAEYDSAVTESTIGPGKDGEVGDIT</sequence>
<dbReference type="PANTHER" id="PTHR31441:SF2">
    <property type="entry name" value="FOLLICULIN"/>
    <property type="match status" value="1"/>
</dbReference>
<evidence type="ECO:0000259" key="2">
    <source>
        <dbReference type="PROSITE" id="PS51834"/>
    </source>
</evidence>
<dbReference type="PANTHER" id="PTHR31441">
    <property type="entry name" value="FOLLICULIN FAMILY MEMBER"/>
    <property type="match status" value="1"/>
</dbReference>
<dbReference type="InterPro" id="IPR037520">
    <property type="entry name" value="Folliculin/SMCR8_longin"/>
</dbReference>
<evidence type="ECO:0000313" key="4">
    <source>
        <dbReference type="Proteomes" id="UP000033140"/>
    </source>
</evidence>
<dbReference type="InterPro" id="IPR021713">
    <property type="entry name" value="Folliculin"/>
</dbReference>